<proteinExistence type="inferred from homology"/>
<dbReference type="OrthoDB" id="5336600at2759"/>
<dbReference type="AlphaFoldDB" id="A0A1S7UL94"/>
<comment type="similarity">
    <text evidence="1">Belongs to the short-chain dehydrogenases/reductases (SDR) family.</text>
</comment>
<accession>A0A1S7UL94</accession>
<organism evidence="3">
    <name type="scientific">Rosellinia necatrix</name>
    <name type="common">White root-rot fungus</name>
    <dbReference type="NCBI Taxonomy" id="77044"/>
    <lineage>
        <taxon>Eukaryota</taxon>
        <taxon>Fungi</taxon>
        <taxon>Dikarya</taxon>
        <taxon>Ascomycota</taxon>
        <taxon>Pezizomycotina</taxon>
        <taxon>Sordariomycetes</taxon>
        <taxon>Xylariomycetidae</taxon>
        <taxon>Xylariales</taxon>
        <taxon>Xylariaceae</taxon>
        <taxon>Rosellinia</taxon>
    </lineage>
</organism>
<name>A0A1S7UL94_ROSNE</name>
<dbReference type="InterPro" id="IPR002347">
    <property type="entry name" value="SDR_fam"/>
</dbReference>
<dbReference type="SUPFAM" id="SSF51735">
    <property type="entry name" value="NAD(P)-binding Rossmann-fold domains"/>
    <property type="match status" value="1"/>
</dbReference>
<dbReference type="STRING" id="77044.A0A1S7UL94"/>
<gene>
    <name evidence="3" type="ORF">SAMD00023353_0601540</name>
</gene>
<dbReference type="Proteomes" id="UP000054516">
    <property type="component" value="Unassembled WGS sequence"/>
</dbReference>
<keyword evidence="2" id="KW-0560">Oxidoreductase</keyword>
<evidence type="ECO:0000313" key="4">
    <source>
        <dbReference type="Proteomes" id="UP000054516"/>
    </source>
</evidence>
<evidence type="ECO:0000256" key="2">
    <source>
        <dbReference type="ARBA" id="ARBA00023002"/>
    </source>
</evidence>
<protein>
    <submittedName>
        <fullName evidence="3">Putative NAD P-binding protein</fullName>
    </submittedName>
</protein>
<dbReference type="PANTHER" id="PTHR43669">
    <property type="entry name" value="5-KETO-D-GLUCONATE 5-REDUCTASE"/>
    <property type="match status" value="1"/>
</dbReference>
<dbReference type="GO" id="GO:0016491">
    <property type="term" value="F:oxidoreductase activity"/>
    <property type="evidence" value="ECO:0007669"/>
    <property type="project" value="UniProtKB-KW"/>
</dbReference>
<dbReference type="EMBL" id="DF977451">
    <property type="protein sequence ID" value="GAP84071.1"/>
    <property type="molecule type" value="Genomic_DNA"/>
</dbReference>
<dbReference type="Gene3D" id="3.40.50.720">
    <property type="entry name" value="NAD(P)-binding Rossmann-like Domain"/>
    <property type="match status" value="1"/>
</dbReference>
<keyword evidence="4" id="KW-1185">Reference proteome</keyword>
<dbReference type="PANTHER" id="PTHR43669:SF4">
    <property type="entry name" value="SHORT-CHAIN DEHYDROGENASE"/>
    <property type="match status" value="1"/>
</dbReference>
<evidence type="ECO:0000256" key="1">
    <source>
        <dbReference type="ARBA" id="ARBA00006484"/>
    </source>
</evidence>
<dbReference type="Pfam" id="PF00106">
    <property type="entry name" value="adh_short"/>
    <property type="match status" value="1"/>
</dbReference>
<dbReference type="OMA" id="HEAVNGF"/>
<sequence>MPVALIIGAGAKVGQASAETFAAAGYKVAVASRTQRLDSTKFPFFKFDAAEPDQVSILFEKVHKKVGIPDVVIYNAYASAPANGSVSFDFATAEEFHKRMNVNATTPTIVAHEATKGFLKLESEGKLGPGGATYLFTGNALNEKTAPGFFSLGVGKTASAYVIEHLALHGYNDNPFSYYFIDEREPNGTPMYHGVNGDAHADVFLQLAQDPKQRPWQYTFSKKEGYAVFSKDWA</sequence>
<reference evidence="3" key="1">
    <citation type="submission" date="2016-03" db="EMBL/GenBank/DDBJ databases">
        <title>Draft genome sequence of Rosellinia necatrix.</title>
        <authorList>
            <person name="Kanematsu S."/>
        </authorList>
    </citation>
    <scope>NUCLEOTIDE SEQUENCE [LARGE SCALE GENOMIC DNA]</scope>
    <source>
        <strain evidence="3">W97</strain>
    </source>
</reference>
<dbReference type="InterPro" id="IPR036291">
    <property type="entry name" value="NAD(P)-bd_dom_sf"/>
</dbReference>
<evidence type="ECO:0000313" key="3">
    <source>
        <dbReference type="EMBL" id="GAP84071.1"/>
    </source>
</evidence>